<dbReference type="EMBL" id="FRFE01000006">
    <property type="protein sequence ID" value="SHO46596.1"/>
    <property type="molecule type" value="Genomic_DNA"/>
</dbReference>
<evidence type="ECO:0000259" key="2">
    <source>
        <dbReference type="PROSITE" id="PS50206"/>
    </source>
</evidence>
<dbReference type="STRING" id="1121416.SAMN02745220_01555"/>
<dbReference type="PROSITE" id="PS50206">
    <property type="entry name" value="RHODANESE_3"/>
    <property type="match status" value="1"/>
</dbReference>
<proteinExistence type="predicted"/>
<protein>
    <submittedName>
        <fullName evidence="3">Rhodanese-like domain-containing protein</fullName>
    </submittedName>
</protein>
<dbReference type="Gene3D" id="3.40.250.10">
    <property type="entry name" value="Rhodanese-like domain"/>
    <property type="match status" value="1"/>
</dbReference>
<feature type="signal peptide" evidence="1">
    <location>
        <begin position="1"/>
        <end position="27"/>
    </location>
</feature>
<dbReference type="Pfam" id="PF00581">
    <property type="entry name" value="Rhodanese"/>
    <property type="match status" value="1"/>
</dbReference>
<sequence>MIKKKLLKTALCSLTTACLLLPVAAMAEGEKPKVLKPCMQCHKGDPADTIRGKLSSVSMKAETLSVSTGNATWLVGFDDETALQGAESLDKIDIEHEVSVKFIEEDGQLFAKAVNVKPPTKLDPKQLIKIDTLAPLVEKGPDAGKFTIVDARPGKLFLEGHIPGAISIYDAQFDENLAKLPQNKDQLLVFYCGGPT</sequence>
<organism evidence="3 4">
    <name type="scientific">Desulfopila aestuarii DSM 18488</name>
    <dbReference type="NCBI Taxonomy" id="1121416"/>
    <lineage>
        <taxon>Bacteria</taxon>
        <taxon>Pseudomonadati</taxon>
        <taxon>Thermodesulfobacteriota</taxon>
        <taxon>Desulfobulbia</taxon>
        <taxon>Desulfobulbales</taxon>
        <taxon>Desulfocapsaceae</taxon>
        <taxon>Desulfopila</taxon>
    </lineage>
</organism>
<dbReference type="OrthoDB" id="5471869at2"/>
<dbReference type="CDD" id="cd00158">
    <property type="entry name" value="RHOD"/>
    <property type="match status" value="1"/>
</dbReference>
<dbReference type="GO" id="GO:0004792">
    <property type="term" value="F:thiosulfate-cyanide sulfurtransferase activity"/>
    <property type="evidence" value="ECO:0007669"/>
    <property type="project" value="InterPro"/>
</dbReference>
<dbReference type="InterPro" id="IPR001307">
    <property type="entry name" value="Thiosulphate_STrfase_CS"/>
</dbReference>
<name>A0A1M7Y367_9BACT</name>
<dbReference type="RefSeq" id="WP_084553710.1">
    <property type="nucleotide sequence ID" value="NZ_FRFE01000006.1"/>
</dbReference>
<dbReference type="AlphaFoldDB" id="A0A1M7Y367"/>
<dbReference type="InterPro" id="IPR036873">
    <property type="entry name" value="Rhodanese-like_dom_sf"/>
</dbReference>
<feature type="domain" description="Rhodanese" evidence="2">
    <location>
        <begin position="142"/>
        <end position="194"/>
    </location>
</feature>
<feature type="chain" id="PRO_5013201231" evidence="1">
    <location>
        <begin position="28"/>
        <end position="196"/>
    </location>
</feature>
<accession>A0A1M7Y367</accession>
<dbReference type="InterPro" id="IPR001763">
    <property type="entry name" value="Rhodanese-like_dom"/>
</dbReference>
<keyword evidence="1" id="KW-0732">Signal</keyword>
<keyword evidence="4" id="KW-1185">Reference proteome</keyword>
<evidence type="ECO:0000313" key="4">
    <source>
        <dbReference type="Proteomes" id="UP000184603"/>
    </source>
</evidence>
<evidence type="ECO:0000256" key="1">
    <source>
        <dbReference type="SAM" id="SignalP"/>
    </source>
</evidence>
<dbReference type="SUPFAM" id="SSF52821">
    <property type="entry name" value="Rhodanese/Cell cycle control phosphatase"/>
    <property type="match status" value="1"/>
</dbReference>
<gene>
    <name evidence="3" type="ORF">SAMN02745220_01555</name>
</gene>
<dbReference type="PROSITE" id="PS00380">
    <property type="entry name" value="RHODANESE_1"/>
    <property type="match status" value="1"/>
</dbReference>
<evidence type="ECO:0000313" key="3">
    <source>
        <dbReference type="EMBL" id="SHO46596.1"/>
    </source>
</evidence>
<dbReference type="Proteomes" id="UP000184603">
    <property type="component" value="Unassembled WGS sequence"/>
</dbReference>
<reference evidence="3 4" key="1">
    <citation type="submission" date="2016-12" db="EMBL/GenBank/DDBJ databases">
        <authorList>
            <person name="Song W.-J."/>
            <person name="Kurnit D.M."/>
        </authorList>
    </citation>
    <scope>NUCLEOTIDE SEQUENCE [LARGE SCALE GENOMIC DNA]</scope>
    <source>
        <strain evidence="3 4">DSM 18488</strain>
    </source>
</reference>